<dbReference type="WBParaSite" id="HPBE_0002459801-mRNA-1">
    <property type="protein sequence ID" value="HPBE_0002459801-mRNA-1"/>
    <property type="gene ID" value="HPBE_0002459801"/>
</dbReference>
<keyword evidence="2" id="KW-1185">Reference proteome</keyword>
<organism evidence="2 3">
    <name type="scientific">Heligmosomoides polygyrus</name>
    <name type="common">Parasitic roundworm</name>
    <dbReference type="NCBI Taxonomy" id="6339"/>
    <lineage>
        <taxon>Eukaryota</taxon>
        <taxon>Metazoa</taxon>
        <taxon>Ecdysozoa</taxon>
        <taxon>Nematoda</taxon>
        <taxon>Chromadorea</taxon>
        <taxon>Rhabditida</taxon>
        <taxon>Rhabditina</taxon>
        <taxon>Rhabditomorpha</taxon>
        <taxon>Strongyloidea</taxon>
        <taxon>Heligmosomidae</taxon>
        <taxon>Heligmosomoides</taxon>
    </lineage>
</organism>
<evidence type="ECO:0000313" key="1">
    <source>
        <dbReference type="EMBL" id="VDP46127.1"/>
    </source>
</evidence>
<evidence type="ECO:0000313" key="2">
    <source>
        <dbReference type="Proteomes" id="UP000050761"/>
    </source>
</evidence>
<accession>A0A183GPH8</accession>
<dbReference type="Proteomes" id="UP000050761">
    <property type="component" value="Unassembled WGS sequence"/>
</dbReference>
<accession>A0A3P8D4A2</accession>
<reference evidence="3" key="2">
    <citation type="submission" date="2019-09" db="UniProtKB">
        <authorList>
            <consortium name="WormBaseParasite"/>
        </authorList>
    </citation>
    <scope>IDENTIFICATION</scope>
</reference>
<name>A0A183GPH8_HELPZ</name>
<sequence>MCDISSPVPSGAIAMDDKKMLYRPALLLQSRFGRSTNEVHRLLQERKKGARPLSIDVLPSIGTQTLQILLGPRYTIFFGLLTKSRSCLKSCHML</sequence>
<dbReference type="AlphaFoldDB" id="A0A183GPH8"/>
<dbReference type="OrthoDB" id="6137736at2759"/>
<protein>
    <submittedName>
        <fullName evidence="3">3-deoxy-7-phosphoheptulonate synthase</fullName>
    </submittedName>
</protein>
<proteinExistence type="predicted"/>
<dbReference type="EMBL" id="UZAH01036568">
    <property type="protein sequence ID" value="VDP46127.1"/>
    <property type="molecule type" value="Genomic_DNA"/>
</dbReference>
<reference evidence="1 2" key="1">
    <citation type="submission" date="2018-11" db="EMBL/GenBank/DDBJ databases">
        <authorList>
            <consortium name="Pathogen Informatics"/>
        </authorList>
    </citation>
    <scope>NUCLEOTIDE SEQUENCE [LARGE SCALE GENOMIC DNA]</scope>
</reference>
<evidence type="ECO:0000313" key="3">
    <source>
        <dbReference type="WBParaSite" id="HPBE_0002459801-mRNA-1"/>
    </source>
</evidence>
<gene>
    <name evidence="1" type="ORF">HPBE_LOCUS24596</name>
</gene>